<feature type="signal peptide" evidence="3">
    <location>
        <begin position="1"/>
        <end position="25"/>
    </location>
</feature>
<sequence>MAVVPPLSMTPWILLSLLFANSAFSLPNVTLSGGIKVVGRSFDAVNQEVFRGIPYAEPPVASLRFKPPVPKHNFASSTINATAFGASCLQPAAEILNLEKLSEDCLTVNVQRPSGLSSSAKLPVMVWIHGGSFHSGAGADSRINATNLVSQSVARGTPIIYVNFNYRLGPLGFPVGPEAERHGALNLGLKDQLLAIKWINQNIGFFGGDKSKVTLYGQSAGSMSVASLMVNPGLKNLVRAAILESGVGFVAMPCGGTCKQAETGWNNFVRQLPECQGSTINTLACVRDKASEASLLKAILATSSWYDPVVIFSPVVDGPGGFLPAQPSQLFAQGKHVRIPVISGTNLDEGTSFAPSETNSTKSIVDWMKTLFRPTRALDRALPGLLERYPDIPALGSPHNTGNETFGLSSQFKRLSSILGDVVFAAPHRALNQKLTEQGVDVYGYLFSDRGVQTEQWPYLGVSHSYDLPYVYGNAHANATSSSRVLTTQMVDYWISFATSLKPNDGRGSQRPAWPKYGRRKPSILELNGEGIRTITDNFRAKGIDYITSHSEAFHG</sequence>
<feature type="domain" description="Carboxylesterase type B" evidence="4">
    <location>
        <begin position="37"/>
        <end position="531"/>
    </location>
</feature>
<name>A0ABR3K141_9AGAR</name>
<evidence type="ECO:0000313" key="5">
    <source>
        <dbReference type="EMBL" id="KAL0961016.1"/>
    </source>
</evidence>
<keyword evidence="6" id="KW-1185">Reference proteome</keyword>
<reference evidence="6" key="1">
    <citation type="submission" date="2024-06" db="EMBL/GenBank/DDBJ databases">
        <title>Multi-omics analyses provide insights into the biosynthesis of the anticancer antibiotic pleurotin in Hohenbuehelia grisea.</title>
        <authorList>
            <person name="Weaver J.A."/>
            <person name="Alberti F."/>
        </authorList>
    </citation>
    <scope>NUCLEOTIDE SEQUENCE [LARGE SCALE GENOMIC DNA]</scope>
    <source>
        <strain evidence="6">T-177</strain>
    </source>
</reference>
<evidence type="ECO:0000259" key="4">
    <source>
        <dbReference type="Pfam" id="PF00135"/>
    </source>
</evidence>
<evidence type="ECO:0000256" key="3">
    <source>
        <dbReference type="RuleBase" id="RU361235"/>
    </source>
</evidence>
<dbReference type="Proteomes" id="UP001556367">
    <property type="component" value="Unassembled WGS sequence"/>
</dbReference>
<protein>
    <recommendedName>
        <fullName evidence="3">Carboxylic ester hydrolase</fullName>
        <ecNumber evidence="3">3.1.1.-</ecNumber>
    </recommendedName>
</protein>
<dbReference type="SUPFAM" id="SSF53474">
    <property type="entry name" value="alpha/beta-Hydrolases"/>
    <property type="match status" value="1"/>
</dbReference>
<accession>A0ABR3K141</accession>
<dbReference type="InterPro" id="IPR029058">
    <property type="entry name" value="AB_hydrolase_fold"/>
</dbReference>
<evidence type="ECO:0000256" key="2">
    <source>
        <dbReference type="ARBA" id="ARBA00022801"/>
    </source>
</evidence>
<evidence type="ECO:0000313" key="6">
    <source>
        <dbReference type="Proteomes" id="UP001556367"/>
    </source>
</evidence>
<dbReference type="PANTHER" id="PTHR43918">
    <property type="entry name" value="ACETYLCHOLINESTERASE"/>
    <property type="match status" value="1"/>
</dbReference>
<dbReference type="Gene3D" id="3.40.50.1820">
    <property type="entry name" value="alpha/beta hydrolase"/>
    <property type="match status" value="1"/>
</dbReference>
<comment type="similarity">
    <text evidence="1 3">Belongs to the type-B carboxylesterase/lipase family.</text>
</comment>
<gene>
    <name evidence="5" type="ORF">HGRIS_006008</name>
</gene>
<dbReference type="InterPro" id="IPR050654">
    <property type="entry name" value="AChE-related_enzymes"/>
</dbReference>
<keyword evidence="3" id="KW-0732">Signal</keyword>
<feature type="chain" id="PRO_5044980741" description="Carboxylic ester hydrolase" evidence="3">
    <location>
        <begin position="26"/>
        <end position="556"/>
    </location>
</feature>
<evidence type="ECO:0000256" key="1">
    <source>
        <dbReference type="ARBA" id="ARBA00005964"/>
    </source>
</evidence>
<comment type="caution">
    <text evidence="5">The sequence shown here is derived from an EMBL/GenBank/DDBJ whole genome shotgun (WGS) entry which is preliminary data.</text>
</comment>
<dbReference type="InterPro" id="IPR019826">
    <property type="entry name" value="Carboxylesterase_B_AS"/>
</dbReference>
<dbReference type="InterPro" id="IPR002018">
    <property type="entry name" value="CarbesteraseB"/>
</dbReference>
<dbReference type="Pfam" id="PF00135">
    <property type="entry name" value="COesterase"/>
    <property type="match status" value="1"/>
</dbReference>
<dbReference type="EC" id="3.1.1.-" evidence="3"/>
<keyword evidence="2 3" id="KW-0378">Hydrolase</keyword>
<organism evidence="5 6">
    <name type="scientific">Hohenbuehelia grisea</name>
    <dbReference type="NCBI Taxonomy" id="104357"/>
    <lineage>
        <taxon>Eukaryota</taxon>
        <taxon>Fungi</taxon>
        <taxon>Dikarya</taxon>
        <taxon>Basidiomycota</taxon>
        <taxon>Agaricomycotina</taxon>
        <taxon>Agaricomycetes</taxon>
        <taxon>Agaricomycetidae</taxon>
        <taxon>Agaricales</taxon>
        <taxon>Pleurotineae</taxon>
        <taxon>Pleurotaceae</taxon>
        <taxon>Hohenbuehelia</taxon>
    </lineage>
</organism>
<dbReference type="PANTHER" id="PTHR43918:SF4">
    <property type="entry name" value="CARBOXYLIC ESTER HYDROLASE"/>
    <property type="match status" value="1"/>
</dbReference>
<dbReference type="PROSITE" id="PS00122">
    <property type="entry name" value="CARBOXYLESTERASE_B_1"/>
    <property type="match status" value="1"/>
</dbReference>
<dbReference type="EMBL" id="JASNQZ010000001">
    <property type="protein sequence ID" value="KAL0961016.1"/>
    <property type="molecule type" value="Genomic_DNA"/>
</dbReference>
<proteinExistence type="inferred from homology"/>